<name>A0A117I9X8_MYCCR</name>
<keyword evidence="2" id="KW-1185">Reference proteome</keyword>
<accession>A0A117I9X8</accession>
<comment type="caution">
    <text evidence="1">The sequence shown here is derived from an EMBL/GenBank/DDBJ whole genome shotgun (WGS) entry which is preliminary data.</text>
</comment>
<feature type="non-terminal residue" evidence="1">
    <location>
        <position position="292"/>
    </location>
</feature>
<organism evidence="1 2">
    <name type="scientific">Mycolicibacterium canariasense</name>
    <name type="common">Mycobacterium canariasense</name>
    <dbReference type="NCBI Taxonomy" id="228230"/>
    <lineage>
        <taxon>Bacteria</taxon>
        <taxon>Bacillati</taxon>
        <taxon>Actinomycetota</taxon>
        <taxon>Actinomycetes</taxon>
        <taxon>Mycobacteriales</taxon>
        <taxon>Mycobacteriaceae</taxon>
        <taxon>Mycolicibacterium</taxon>
    </lineage>
</organism>
<sequence>MVTQVVGGGSFSGVLDDRNSSLVKSLSAYNRRLAKTTAVPAAAAAGDPFGPAGLTPAGGGSASALIAFAQAANGGKYAAASDLAHGLADCSGAVSDLVELWKTGTTTPDRLFSTANEADVLRSLGAVPGLIPGALQIGLNSGHTAATLPNGVNFESGGAGGGVVYGGNAAGAADPQFTQQFSLPVNGAGGLTDALGSMGQDMCGCIGSNMTGGLGQLGRDLLGGVGDVAGNVGGDLASALFGGGNTYKPSGPNANALSLFKEGNPAALATLLGLNVPDLSRNGSQGAADNLM</sequence>
<reference evidence="2" key="1">
    <citation type="journal article" date="2016" name="Genome Announc.">
        <title>Draft Genome Sequences of Five Rapidly Growing Mycobacterium Species, M. thermoresistibile, M. fortuitum subsp. acetamidolyticum, M. canariasense, M. brisbanense, and M. novocastrense.</title>
        <authorList>
            <person name="Katahira K."/>
            <person name="Ogura Y."/>
            <person name="Gotoh Y."/>
            <person name="Hayashi T."/>
        </authorList>
    </citation>
    <scope>NUCLEOTIDE SEQUENCE [LARGE SCALE GENOMIC DNA]</scope>
    <source>
        <strain evidence="2">JCM15298</strain>
    </source>
</reference>
<dbReference type="AlphaFoldDB" id="A0A117I9X8"/>
<dbReference type="STRING" id="228230.RMCC_2415"/>
<dbReference type="Proteomes" id="UP000069443">
    <property type="component" value="Unassembled WGS sequence"/>
</dbReference>
<evidence type="ECO:0000313" key="1">
    <source>
        <dbReference type="EMBL" id="GAS95449.1"/>
    </source>
</evidence>
<protein>
    <submittedName>
        <fullName evidence="1">Gp26</fullName>
    </submittedName>
</protein>
<reference evidence="2" key="2">
    <citation type="submission" date="2016-02" db="EMBL/GenBank/DDBJ databases">
        <title>Draft genome sequence of five rapidly growing Mycobacterium species.</title>
        <authorList>
            <person name="Katahira K."/>
            <person name="Gotou Y."/>
            <person name="Iida K."/>
            <person name="Ogura Y."/>
            <person name="Hayashi T."/>
        </authorList>
    </citation>
    <scope>NUCLEOTIDE SEQUENCE [LARGE SCALE GENOMIC DNA]</scope>
    <source>
        <strain evidence="2">JCM15298</strain>
    </source>
</reference>
<evidence type="ECO:0000313" key="2">
    <source>
        <dbReference type="Proteomes" id="UP000069443"/>
    </source>
</evidence>
<gene>
    <name evidence="1" type="ORF">RMCC_2415</name>
</gene>
<proteinExistence type="predicted"/>
<dbReference type="EMBL" id="BCSY01000038">
    <property type="protein sequence ID" value="GAS95449.1"/>
    <property type="molecule type" value="Genomic_DNA"/>
</dbReference>